<dbReference type="OrthoDB" id="10253878at2759"/>
<keyword evidence="3" id="KW-0472">Membrane</keyword>
<feature type="region of interest" description="Disordered" evidence="2">
    <location>
        <begin position="369"/>
        <end position="447"/>
    </location>
</feature>
<feature type="compositionally biased region" description="Polar residues" evidence="2">
    <location>
        <begin position="529"/>
        <end position="561"/>
    </location>
</feature>
<evidence type="ECO:0008006" key="6">
    <source>
        <dbReference type="Google" id="ProtNLM"/>
    </source>
</evidence>
<comment type="similarity">
    <text evidence="1">Belongs to the TIP41 family.</text>
</comment>
<dbReference type="PANTHER" id="PTHR21021">
    <property type="entry name" value="GAF/PUTATIVE CYTOSKELETAL PROTEIN"/>
    <property type="match status" value="1"/>
</dbReference>
<dbReference type="EMBL" id="NAJM01000002">
    <property type="protein sequence ID" value="RVX75571.1"/>
    <property type="molecule type" value="Genomic_DNA"/>
</dbReference>
<organism evidence="4 5">
    <name type="scientific">Exophiala mesophila</name>
    <name type="common">Black yeast-like fungus</name>
    <dbReference type="NCBI Taxonomy" id="212818"/>
    <lineage>
        <taxon>Eukaryota</taxon>
        <taxon>Fungi</taxon>
        <taxon>Dikarya</taxon>
        <taxon>Ascomycota</taxon>
        <taxon>Pezizomycotina</taxon>
        <taxon>Eurotiomycetes</taxon>
        <taxon>Chaetothyriomycetidae</taxon>
        <taxon>Chaetothyriales</taxon>
        <taxon>Herpotrichiellaceae</taxon>
        <taxon>Exophiala</taxon>
    </lineage>
</organism>
<dbReference type="PANTHER" id="PTHR21021:SF16">
    <property type="entry name" value="TIP41-LIKE PROTEIN"/>
    <property type="match status" value="1"/>
</dbReference>
<sequence>MSLNGSSSRDNVNTKFPSPAAAPPRSYSIHGFRITTQKLPILKAGPIEEMTSRLGIAPPEMIFGDNVVALEHPSSGWGIKFDAFGALDRVDKTGEKRLKVAYSNEWHKSREDSHDIKEVIKPFDWSYTTDYKGDVAPGSPEFVPSTDDIPLELLKRPDPILFFDDVILYEDELADNGITMLSCKIRVMPSRLLLLCRFFMRLDNVLLRLRDTRIYIDLEQKHVIREYVAREEAYDKVRQDLASRRDDVTAVLRDPNQMAAQLPIVEKTVESMPNINDMISADNIPATSLLTIYSVVTSAPPDAATPPAVSTVVTTINGRVTTITVQATSTATATEVIILRTDTIISTITSDEVVMSTVGYNTIYGPDPIATTPTPVPEPDAGASTQETTPPTTASAPAAPTDPTITSDSNAGAASTSSTDSSSPSGTHDASLSNATSSSQPSSGGLSTGAKAGIGIGVAIGVIALLVLSFLFGLRYSRRRNSGQVAGAEHASEASLGEKDTFRAGQPYEFSGSPRQPTEDSVGKMHPHSFSTTEVGSSKGSMSGRSYEKSPSNMSNYQDASELSALPQFGKDDEPTYVGVPAHMSGTKRWSMKEYERH</sequence>
<comment type="caution">
    <text evidence="4">The sequence shown here is derived from an EMBL/GenBank/DDBJ whole genome shotgun (WGS) entry which is preliminary data.</text>
</comment>
<evidence type="ECO:0000256" key="1">
    <source>
        <dbReference type="ARBA" id="ARBA00006658"/>
    </source>
</evidence>
<dbReference type="Proteomes" id="UP000288859">
    <property type="component" value="Unassembled WGS sequence"/>
</dbReference>
<evidence type="ECO:0000313" key="4">
    <source>
        <dbReference type="EMBL" id="RVX75571.1"/>
    </source>
</evidence>
<keyword evidence="3" id="KW-1133">Transmembrane helix</keyword>
<feature type="compositionally biased region" description="Low complexity" evidence="2">
    <location>
        <begin position="383"/>
        <end position="445"/>
    </location>
</feature>
<dbReference type="InterPro" id="IPR007303">
    <property type="entry name" value="TIP41-like"/>
</dbReference>
<gene>
    <name evidence="4" type="ORF">B0A52_00924</name>
</gene>
<dbReference type="GO" id="GO:0005829">
    <property type="term" value="C:cytosol"/>
    <property type="evidence" value="ECO:0007669"/>
    <property type="project" value="TreeGrafter"/>
</dbReference>
<feature type="region of interest" description="Disordered" evidence="2">
    <location>
        <begin position="485"/>
        <end position="598"/>
    </location>
</feature>
<reference evidence="4 5" key="1">
    <citation type="submission" date="2017-03" db="EMBL/GenBank/DDBJ databases">
        <title>Genomes of endolithic fungi from Antarctica.</title>
        <authorList>
            <person name="Coleine C."/>
            <person name="Masonjones S."/>
            <person name="Stajich J.E."/>
        </authorList>
    </citation>
    <scope>NUCLEOTIDE SEQUENCE [LARGE SCALE GENOMIC DNA]</scope>
    <source>
        <strain evidence="4 5">CCFEE 6314</strain>
    </source>
</reference>
<feature type="compositionally biased region" description="Basic and acidic residues" evidence="2">
    <location>
        <begin position="490"/>
        <end position="502"/>
    </location>
</feature>
<name>A0A438NIL7_EXOME</name>
<evidence type="ECO:0000256" key="3">
    <source>
        <dbReference type="SAM" id="Phobius"/>
    </source>
</evidence>
<evidence type="ECO:0000256" key="2">
    <source>
        <dbReference type="SAM" id="MobiDB-lite"/>
    </source>
</evidence>
<feature type="compositionally biased region" description="Polar residues" evidence="2">
    <location>
        <begin position="1"/>
        <end position="16"/>
    </location>
</feature>
<dbReference type="VEuPathDB" id="FungiDB:PV10_00402"/>
<feature type="region of interest" description="Disordered" evidence="2">
    <location>
        <begin position="1"/>
        <end position="23"/>
    </location>
</feature>
<dbReference type="VEuPathDB" id="FungiDB:PV10_00401"/>
<feature type="transmembrane region" description="Helical" evidence="3">
    <location>
        <begin position="452"/>
        <end position="474"/>
    </location>
</feature>
<dbReference type="Pfam" id="PF04176">
    <property type="entry name" value="TIP41"/>
    <property type="match status" value="1"/>
</dbReference>
<proteinExistence type="inferred from homology"/>
<dbReference type="GO" id="GO:0031929">
    <property type="term" value="P:TOR signaling"/>
    <property type="evidence" value="ECO:0007669"/>
    <property type="project" value="TreeGrafter"/>
</dbReference>
<keyword evidence="3" id="KW-0812">Transmembrane</keyword>
<dbReference type="AlphaFoldDB" id="A0A438NIL7"/>
<protein>
    <recommendedName>
        <fullName evidence="6">Type 2A phosphatase activator TIP41</fullName>
    </recommendedName>
</protein>
<evidence type="ECO:0000313" key="5">
    <source>
        <dbReference type="Proteomes" id="UP000288859"/>
    </source>
</evidence>
<dbReference type="InterPro" id="IPR051330">
    <property type="entry name" value="Phosphatase_reg/MetRdx"/>
</dbReference>
<accession>A0A438NIL7</accession>